<dbReference type="Proteomes" id="UP000475862">
    <property type="component" value="Unassembled WGS sequence"/>
</dbReference>
<sequence length="189" mass="22540">MLSATKKWHTRRKKDDLGSESPHFQKKNIFIRLFIMIKFELILVFYSYTFILNPKRFNFKIDEPPQKPKAVLEERIPLIILCNSERSDECIDFTMISNFYEICRKRDNLQRNDNDLSSNDFKYLLLFQNYKSVDEIFLAQSKYLKIKYKVLHIDPLGRKQSGCMLSKSLSILVAFVVYMINLQRYSVVN</sequence>
<reference evidence="3 4" key="1">
    <citation type="submission" date="2019-08" db="EMBL/GenBank/DDBJ databases">
        <title>The genome of the soybean aphid Biotype 1, its phylome, world population structure and adaptation to the North American continent.</title>
        <authorList>
            <person name="Giordano R."/>
            <person name="Donthu R.K."/>
            <person name="Hernandez A.G."/>
            <person name="Wright C.L."/>
            <person name="Zimin A.V."/>
        </authorList>
    </citation>
    <scope>NUCLEOTIDE SEQUENCE [LARGE SCALE GENOMIC DNA]</scope>
    <source>
        <tissue evidence="3">Whole aphids</tissue>
    </source>
</reference>
<keyword evidence="2" id="KW-0472">Membrane</keyword>
<evidence type="ECO:0000313" key="3">
    <source>
        <dbReference type="EMBL" id="KAE9529725.1"/>
    </source>
</evidence>
<proteinExistence type="predicted"/>
<feature type="region of interest" description="Disordered" evidence="1">
    <location>
        <begin position="1"/>
        <end position="20"/>
    </location>
</feature>
<dbReference type="AlphaFoldDB" id="A0A6G0TBP6"/>
<keyword evidence="4" id="KW-1185">Reference proteome</keyword>
<evidence type="ECO:0000256" key="2">
    <source>
        <dbReference type="SAM" id="Phobius"/>
    </source>
</evidence>
<organism evidence="3 4">
    <name type="scientific">Aphis glycines</name>
    <name type="common">Soybean aphid</name>
    <dbReference type="NCBI Taxonomy" id="307491"/>
    <lineage>
        <taxon>Eukaryota</taxon>
        <taxon>Metazoa</taxon>
        <taxon>Ecdysozoa</taxon>
        <taxon>Arthropoda</taxon>
        <taxon>Hexapoda</taxon>
        <taxon>Insecta</taxon>
        <taxon>Pterygota</taxon>
        <taxon>Neoptera</taxon>
        <taxon>Paraneoptera</taxon>
        <taxon>Hemiptera</taxon>
        <taxon>Sternorrhyncha</taxon>
        <taxon>Aphidomorpha</taxon>
        <taxon>Aphidoidea</taxon>
        <taxon>Aphididae</taxon>
        <taxon>Aphidini</taxon>
        <taxon>Aphis</taxon>
        <taxon>Aphis</taxon>
    </lineage>
</organism>
<keyword evidence="2" id="KW-0812">Transmembrane</keyword>
<gene>
    <name evidence="3" type="ORF">AGLY_011821</name>
</gene>
<dbReference type="EMBL" id="VYZN01000044">
    <property type="protein sequence ID" value="KAE9529725.1"/>
    <property type="molecule type" value="Genomic_DNA"/>
</dbReference>
<comment type="caution">
    <text evidence="3">The sequence shown here is derived from an EMBL/GenBank/DDBJ whole genome shotgun (WGS) entry which is preliminary data.</text>
</comment>
<feature type="transmembrane region" description="Helical" evidence="2">
    <location>
        <begin position="29"/>
        <end position="51"/>
    </location>
</feature>
<name>A0A6G0TBP6_APHGL</name>
<keyword evidence="2" id="KW-1133">Transmembrane helix</keyword>
<evidence type="ECO:0000256" key="1">
    <source>
        <dbReference type="SAM" id="MobiDB-lite"/>
    </source>
</evidence>
<protein>
    <submittedName>
        <fullName evidence="3">Uncharacterized protein</fullName>
    </submittedName>
</protein>
<evidence type="ECO:0000313" key="4">
    <source>
        <dbReference type="Proteomes" id="UP000475862"/>
    </source>
</evidence>
<feature type="compositionally biased region" description="Basic residues" evidence="1">
    <location>
        <begin position="1"/>
        <end position="12"/>
    </location>
</feature>
<accession>A0A6G0TBP6</accession>